<protein>
    <submittedName>
        <fullName evidence="1">Uncharacterized protein</fullName>
    </submittedName>
</protein>
<accession>A0A6J5KPW1</accession>
<reference evidence="1" key="1">
    <citation type="submission" date="2020-04" db="EMBL/GenBank/DDBJ databases">
        <authorList>
            <person name="Chiriac C."/>
            <person name="Salcher M."/>
            <person name="Ghai R."/>
            <person name="Kavagutti S V."/>
        </authorList>
    </citation>
    <scope>NUCLEOTIDE SEQUENCE</scope>
</reference>
<sequence>MKIESKANCPLDGFKPCRQLECAWFLQIRGKNPNTGEDLDDWGCSMSWMPILMIENSQQQRSTGAAVESFRNEMVKANEVGQRVLLAAAGLPEQAQTMILEG</sequence>
<proteinExistence type="predicted"/>
<evidence type="ECO:0000313" key="1">
    <source>
        <dbReference type="EMBL" id="CAB4123365.1"/>
    </source>
</evidence>
<gene>
    <name evidence="1" type="ORF">UFOVP42_42</name>
</gene>
<name>A0A6J5KPW1_9CAUD</name>
<dbReference type="EMBL" id="LR796169">
    <property type="protein sequence ID" value="CAB4123365.1"/>
    <property type="molecule type" value="Genomic_DNA"/>
</dbReference>
<organism evidence="1">
    <name type="scientific">uncultured Caudovirales phage</name>
    <dbReference type="NCBI Taxonomy" id="2100421"/>
    <lineage>
        <taxon>Viruses</taxon>
        <taxon>Duplodnaviria</taxon>
        <taxon>Heunggongvirae</taxon>
        <taxon>Uroviricota</taxon>
        <taxon>Caudoviricetes</taxon>
        <taxon>Peduoviridae</taxon>
        <taxon>Maltschvirus</taxon>
        <taxon>Maltschvirus maltsch</taxon>
    </lineage>
</organism>